<organism evidence="1">
    <name type="scientific">Arundo donax</name>
    <name type="common">Giant reed</name>
    <name type="synonym">Donax arundinaceus</name>
    <dbReference type="NCBI Taxonomy" id="35708"/>
    <lineage>
        <taxon>Eukaryota</taxon>
        <taxon>Viridiplantae</taxon>
        <taxon>Streptophyta</taxon>
        <taxon>Embryophyta</taxon>
        <taxon>Tracheophyta</taxon>
        <taxon>Spermatophyta</taxon>
        <taxon>Magnoliopsida</taxon>
        <taxon>Liliopsida</taxon>
        <taxon>Poales</taxon>
        <taxon>Poaceae</taxon>
        <taxon>PACMAD clade</taxon>
        <taxon>Arundinoideae</taxon>
        <taxon>Arundineae</taxon>
        <taxon>Arundo</taxon>
    </lineage>
</organism>
<evidence type="ECO:0000313" key="1">
    <source>
        <dbReference type="EMBL" id="JAD27351.1"/>
    </source>
</evidence>
<protein>
    <submittedName>
        <fullName evidence="1">Uncharacterized protein</fullName>
    </submittedName>
</protein>
<sequence>MMKEQAEGVFLLR</sequence>
<accession>A0A0A8YLC8</accession>
<reference evidence="1" key="2">
    <citation type="journal article" date="2015" name="Data Brief">
        <title>Shoot transcriptome of the giant reed, Arundo donax.</title>
        <authorList>
            <person name="Barrero R.A."/>
            <person name="Guerrero F.D."/>
            <person name="Moolhuijzen P."/>
            <person name="Goolsby J.A."/>
            <person name="Tidwell J."/>
            <person name="Bellgard S.E."/>
            <person name="Bellgard M.I."/>
        </authorList>
    </citation>
    <scope>NUCLEOTIDE SEQUENCE</scope>
    <source>
        <tissue evidence="1">Shoot tissue taken approximately 20 cm above the soil surface</tissue>
    </source>
</reference>
<dbReference type="EMBL" id="GBRH01270544">
    <property type="protein sequence ID" value="JAD27351.1"/>
    <property type="molecule type" value="Transcribed_RNA"/>
</dbReference>
<proteinExistence type="predicted"/>
<name>A0A0A8YLC8_ARUDO</name>
<reference evidence="1" key="1">
    <citation type="submission" date="2014-09" db="EMBL/GenBank/DDBJ databases">
        <authorList>
            <person name="Magalhaes I.L.F."/>
            <person name="Oliveira U."/>
            <person name="Santos F.R."/>
            <person name="Vidigal T.H.D.A."/>
            <person name="Brescovit A.D."/>
            <person name="Santos A.J."/>
        </authorList>
    </citation>
    <scope>NUCLEOTIDE SEQUENCE</scope>
    <source>
        <tissue evidence="1">Shoot tissue taken approximately 20 cm above the soil surface</tissue>
    </source>
</reference>